<evidence type="ECO:0000256" key="5">
    <source>
        <dbReference type="ARBA" id="ARBA00023124"/>
    </source>
</evidence>
<dbReference type="GO" id="GO:0016829">
    <property type="term" value="F:lyase activity"/>
    <property type="evidence" value="ECO:0007669"/>
    <property type="project" value="UniProtKB-KW"/>
</dbReference>
<evidence type="ECO:0000256" key="8">
    <source>
        <dbReference type="RuleBase" id="RU364100"/>
    </source>
</evidence>
<keyword evidence="2 8" id="KW-0645">Protease</keyword>
<sequence>MYDRYSFSLPKEKIIRRFEIKVPGTIEPQYNISPGNTISVITDLQPKQLTKAVWGISENRKTPIHKVFIKQDTQKTTPQTTQFLTQRCIILADGFYLWKKVSYKSRIPYRITLKWNMPFAFAGVWQYESHNNNQISCAMITTDANELIAPIATKMPLMLPLEQEKTWLQTNTTLPEILPLIKPYSSDQLRLFPVSGQINQLDMNIPEVTLPSQPTDQFGNYVLFE</sequence>
<evidence type="ECO:0000256" key="1">
    <source>
        <dbReference type="ARBA" id="ARBA00008136"/>
    </source>
</evidence>
<name>A0AAE3QST4_9BACT</name>
<dbReference type="PANTHER" id="PTHR13604">
    <property type="entry name" value="DC12-RELATED"/>
    <property type="match status" value="1"/>
</dbReference>
<dbReference type="Pfam" id="PF02586">
    <property type="entry name" value="SRAP"/>
    <property type="match status" value="1"/>
</dbReference>
<dbReference type="GO" id="GO:0008233">
    <property type="term" value="F:peptidase activity"/>
    <property type="evidence" value="ECO:0007669"/>
    <property type="project" value="UniProtKB-KW"/>
</dbReference>
<dbReference type="InterPro" id="IPR036590">
    <property type="entry name" value="SRAP-like"/>
</dbReference>
<keyword evidence="3" id="KW-0227">DNA damage</keyword>
<dbReference type="AlphaFoldDB" id="A0AAE3QST4"/>
<dbReference type="Proteomes" id="UP001241110">
    <property type="component" value="Unassembled WGS sequence"/>
</dbReference>
<organism evidence="9 10">
    <name type="scientific">Xanthocytophaga flava</name>
    <dbReference type="NCBI Taxonomy" id="3048013"/>
    <lineage>
        <taxon>Bacteria</taxon>
        <taxon>Pseudomonadati</taxon>
        <taxon>Bacteroidota</taxon>
        <taxon>Cytophagia</taxon>
        <taxon>Cytophagales</taxon>
        <taxon>Rhodocytophagaceae</taxon>
        <taxon>Xanthocytophaga</taxon>
    </lineage>
</organism>
<evidence type="ECO:0000256" key="3">
    <source>
        <dbReference type="ARBA" id="ARBA00022763"/>
    </source>
</evidence>
<evidence type="ECO:0000256" key="7">
    <source>
        <dbReference type="ARBA" id="ARBA00023239"/>
    </source>
</evidence>
<dbReference type="InterPro" id="IPR003738">
    <property type="entry name" value="SRAP"/>
</dbReference>
<evidence type="ECO:0000313" key="9">
    <source>
        <dbReference type="EMBL" id="MDJ1484782.1"/>
    </source>
</evidence>
<reference evidence="9" key="1">
    <citation type="submission" date="2023-05" db="EMBL/GenBank/DDBJ databases">
        <authorList>
            <person name="Zhang X."/>
        </authorList>
    </citation>
    <scope>NUCLEOTIDE SEQUENCE</scope>
    <source>
        <strain evidence="9">YF14B1</strain>
    </source>
</reference>
<dbReference type="EC" id="3.4.-.-" evidence="8"/>
<evidence type="ECO:0000256" key="2">
    <source>
        <dbReference type="ARBA" id="ARBA00022670"/>
    </source>
</evidence>
<keyword evidence="4 8" id="KW-0378">Hydrolase</keyword>
<dbReference type="PANTHER" id="PTHR13604:SF0">
    <property type="entry name" value="ABASIC SITE PROCESSING PROTEIN HMCES"/>
    <property type="match status" value="1"/>
</dbReference>
<dbReference type="GO" id="GO:0006508">
    <property type="term" value="P:proteolysis"/>
    <property type="evidence" value="ECO:0007669"/>
    <property type="project" value="UniProtKB-KW"/>
</dbReference>
<accession>A0AAE3QST4</accession>
<protein>
    <recommendedName>
        <fullName evidence="8">Abasic site processing protein</fullName>
        <ecNumber evidence="8">3.4.-.-</ecNumber>
    </recommendedName>
</protein>
<gene>
    <name evidence="9" type="ORF">QNI16_30055</name>
</gene>
<proteinExistence type="inferred from homology"/>
<dbReference type="GO" id="GO:0106300">
    <property type="term" value="P:protein-DNA covalent cross-linking repair"/>
    <property type="evidence" value="ECO:0007669"/>
    <property type="project" value="InterPro"/>
</dbReference>
<keyword evidence="6" id="KW-0238">DNA-binding</keyword>
<evidence type="ECO:0000256" key="4">
    <source>
        <dbReference type="ARBA" id="ARBA00022801"/>
    </source>
</evidence>
<dbReference type="Gene3D" id="3.90.1680.10">
    <property type="entry name" value="SOS response associated peptidase-like"/>
    <property type="match status" value="1"/>
</dbReference>
<dbReference type="SUPFAM" id="SSF143081">
    <property type="entry name" value="BB1717-like"/>
    <property type="match status" value="1"/>
</dbReference>
<dbReference type="GO" id="GO:0003697">
    <property type="term" value="F:single-stranded DNA binding"/>
    <property type="evidence" value="ECO:0007669"/>
    <property type="project" value="InterPro"/>
</dbReference>
<evidence type="ECO:0000256" key="6">
    <source>
        <dbReference type="ARBA" id="ARBA00023125"/>
    </source>
</evidence>
<dbReference type="RefSeq" id="WP_313986471.1">
    <property type="nucleotide sequence ID" value="NZ_JASJOS010000016.1"/>
</dbReference>
<keyword evidence="7" id="KW-0456">Lyase</keyword>
<keyword evidence="5" id="KW-0190">Covalent protein-DNA linkage</keyword>
<dbReference type="EMBL" id="JASJOS010000016">
    <property type="protein sequence ID" value="MDJ1484782.1"/>
    <property type="molecule type" value="Genomic_DNA"/>
</dbReference>
<comment type="similarity">
    <text evidence="1 8">Belongs to the SOS response-associated peptidase family.</text>
</comment>
<comment type="caution">
    <text evidence="9">The sequence shown here is derived from an EMBL/GenBank/DDBJ whole genome shotgun (WGS) entry which is preliminary data.</text>
</comment>
<evidence type="ECO:0000313" key="10">
    <source>
        <dbReference type="Proteomes" id="UP001241110"/>
    </source>
</evidence>